<dbReference type="AlphaFoldDB" id="A0A1I8B8B0"/>
<reference evidence="3" key="1">
    <citation type="submission" date="2016-11" db="UniProtKB">
        <authorList>
            <consortium name="WormBaseParasite"/>
        </authorList>
    </citation>
    <scope>IDENTIFICATION</scope>
</reference>
<sequence>MDGYFKIARGQDECLIEIWGINFADPLISNNTLTNPGTLRASKRRQEKIEKRQKVYLNNQLSSSNKTFNKIRQTFNKKQNFCYPPSPISTSAYGTGGGTTTEDTGQESPSVDLYSRQFVSNKLPIKTSTQLISTNDSKGHFYTSINNSNNSTLNSEIKNLNISNSNKNKIKQSIQNINSQQNSQQLISIKSTKSFNEIKRRPDGTRYVTRRPVRSSDNSAFIKERRERSALRERHQSSALSTTTDDDGQNVIRQMMKEQRRKRKKNNEIKTKTLINNTQQQQIIYSNKQQKQNIFNIPKYFQQNNLQQKYHQSKQLFSFTSTTV</sequence>
<proteinExistence type="predicted"/>
<evidence type="ECO:0000313" key="2">
    <source>
        <dbReference type="Proteomes" id="UP000095281"/>
    </source>
</evidence>
<dbReference type="WBParaSite" id="MhA1_Contig1596.frz3.gene1">
    <property type="protein sequence ID" value="MhA1_Contig1596.frz3.gene1"/>
    <property type="gene ID" value="MhA1_Contig1596.frz3.gene1"/>
</dbReference>
<keyword evidence="2" id="KW-1185">Reference proteome</keyword>
<accession>A0A1I8B8B0</accession>
<name>A0A1I8B8B0_MELHA</name>
<dbReference type="Proteomes" id="UP000095281">
    <property type="component" value="Unplaced"/>
</dbReference>
<protein>
    <submittedName>
        <fullName evidence="3">Uncharacterized protein</fullName>
    </submittedName>
</protein>
<feature type="region of interest" description="Disordered" evidence="1">
    <location>
        <begin position="218"/>
        <end position="249"/>
    </location>
</feature>
<organism evidence="2 3">
    <name type="scientific">Meloidogyne hapla</name>
    <name type="common">Root-knot nematode worm</name>
    <dbReference type="NCBI Taxonomy" id="6305"/>
    <lineage>
        <taxon>Eukaryota</taxon>
        <taxon>Metazoa</taxon>
        <taxon>Ecdysozoa</taxon>
        <taxon>Nematoda</taxon>
        <taxon>Chromadorea</taxon>
        <taxon>Rhabditida</taxon>
        <taxon>Tylenchina</taxon>
        <taxon>Tylenchomorpha</taxon>
        <taxon>Tylenchoidea</taxon>
        <taxon>Meloidogynidae</taxon>
        <taxon>Meloidogyninae</taxon>
        <taxon>Meloidogyne</taxon>
    </lineage>
</organism>
<feature type="compositionally biased region" description="Basic and acidic residues" evidence="1">
    <location>
        <begin position="222"/>
        <end position="236"/>
    </location>
</feature>
<evidence type="ECO:0000313" key="3">
    <source>
        <dbReference type="WBParaSite" id="MhA1_Contig1596.frz3.gene1"/>
    </source>
</evidence>
<evidence type="ECO:0000256" key="1">
    <source>
        <dbReference type="SAM" id="MobiDB-lite"/>
    </source>
</evidence>